<evidence type="ECO:0000313" key="4">
    <source>
        <dbReference type="Proteomes" id="UP000661112"/>
    </source>
</evidence>
<name>A0ABR8D8C2_9NOST</name>
<feature type="region of interest" description="Disordered" evidence="1">
    <location>
        <begin position="1"/>
        <end position="41"/>
    </location>
</feature>
<evidence type="ECO:0000313" key="3">
    <source>
        <dbReference type="EMBL" id="MBD2503191.1"/>
    </source>
</evidence>
<evidence type="ECO:0000256" key="1">
    <source>
        <dbReference type="SAM" id="MobiDB-lite"/>
    </source>
</evidence>
<dbReference type="RefSeq" id="WP_190476057.1">
    <property type="nucleotide sequence ID" value="NZ_JACJSG010000032.1"/>
</dbReference>
<evidence type="ECO:0000256" key="2">
    <source>
        <dbReference type="SAM" id="Phobius"/>
    </source>
</evidence>
<feature type="transmembrane region" description="Helical" evidence="2">
    <location>
        <begin position="62"/>
        <end position="82"/>
    </location>
</feature>
<dbReference type="EMBL" id="JACJSG010000032">
    <property type="protein sequence ID" value="MBD2503191.1"/>
    <property type="molecule type" value="Genomic_DNA"/>
</dbReference>
<accession>A0ABR8D8C2</accession>
<proteinExistence type="predicted"/>
<protein>
    <submittedName>
        <fullName evidence="3">Uncharacterized protein</fullName>
    </submittedName>
</protein>
<feature type="region of interest" description="Disordered" evidence="1">
    <location>
        <begin position="129"/>
        <end position="213"/>
    </location>
</feature>
<keyword evidence="2" id="KW-0472">Membrane</keyword>
<gene>
    <name evidence="3" type="ORF">H6G83_21725</name>
</gene>
<keyword evidence="2" id="KW-1133">Transmembrane helix</keyword>
<keyword evidence="2" id="KW-0812">Transmembrane</keyword>
<dbReference type="Proteomes" id="UP000661112">
    <property type="component" value="Unassembled WGS sequence"/>
</dbReference>
<reference evidence="3 4" key="1">
    <citation type="journal article" date="2020" name="ISME J.">
        <title>Comparative genomics reveals insights into cyanobacterial evolution and habitat adaptation.</title>
        <authorList>
            <person name="Chen M.Y."/>
            <person name="Teng W.K."/>
            <person name="Zhao L."/>
            <person name="Hu C.X."/>
            <person name="Zhou Y.K."/>
            <person name="Han B.P."/>
            <person name="Song L.R."/>
            <person name="Shu W.S."/>
        </authorList>
    </citation>
    <scope>NUCLEOTIDE SEQUENCE [LARGE SCALE GENOMIC DNA]</scope>
    <source>
        <strain evidence="3 4">FACHB-119</strain>
    </source>
</reference>
<feature type="compositionally biased region" description="Basic and acidic residues" evidence="1">
    <location>
        <begin position="1"/>
        <end position="14"/>
    </location>
</feature>
<feature type="compositionally biased region" description="Polar residues" evidence="1">
    <location>
        <begin position="164"/>
        <end position="183"/>
    </location>
</feature>
<comment type="caution">
    <text evidence="3">The sequence shown here is derived from an EMBL/GenBank/DDBJ whole genome shotgun (WGS) entry which is preliminary data.</text>
</comment>
<feature type="compositionally biased region" description="Low complexity" evidence="1">
    <location>
        <begin position="195"/>
        <end position="204"/>
    </location>
</feature>
<organism evidence="3 4">
    <name type="scientific">Anabaena azotica FACHB-119</name>
    <dbReference type="NCBI Taxonomy" id="947527"/>
    <lineage>
        <taxon>Bacteria</taxon>
        <taxon>Bacillati</taxon>
        <taxon>Cyanobacteriota</taxon>
        <taxon>Cyanophyceae</taxon>
        <taxon>Nostocales</taxon>
        <taxon>Nostocaceae</taxon>
        <taxon>Anabaena</taxon>
        <taxon>Anabaena azotica</taxon>
    </lineage>
</organism>
<sequence>MTNPNEREVNRESYTDNNGNTHHVTRTTETSNNRYSNGYVDGRNLERNYQADRDNENTATGLIFGIVLTSLVGLMAGALWYFNQNNAAVDSTAPVETPVTASPSLSPQPQQTTIIERTREVPVVVPQQQVTPTPTYSPPQVNITVPPQPSVRVTVPPVAPNTPQPARTTTPSTETQASPSPTITPEAGEQPQNNSDSSSSGADDVNQNTNSGQ</sequence>
<feature type="compositionally biased region" description="Polar residues" evidence="1">
    <location>
        <begin position="15"/>
        <end position="36"/>
    </location>
</feature>
<feature type="compositionally biased region" description="Low complexity" evidence="1">
    <location>
        <begin position="129"/>
        <end position="141"/>
    </location>
</feature>
<keyword evidence="4" id="KW-1185">Reference proteome</keyword>